<feature type="region of interest" description="Disordered" evidence="1">
    <location>
        <begin position="96"/>
        <end position="115"/>
    </location>
</feature>
<keyword evidence="3" id="KW-1185">Reference proteome</keyword>
<accession>A0A830HUG0</accession>
<feature type="region of interest" description="Disordered" evidence="1">
    <location>
        <begin position="23"/>
        <end position="65"/>
    </location>
</feature>
<organism evidence="2 3">
    <name type="scientific">Pycnococcus provasolii</name>
    <dbReference type="NCBI Taxonomy" id="41880"/>
    <lineage>
        <taxon>Eukaryota</taxon>
        <taxon>Viridiplantae</taxon>
        <taxon>Chlorophyta</taxon>
        <taxon>Pseudoscourfieldiophyceae</taxon>
        <taxon>Pseudoscourfieldiales</taxon>
        <taxon>Pycnococcaceae</taxon>
        <taxon>Pycnococcus</taxon>
    </lineage>
</organism>
<name>A0A830HUG0_9CHLO</name>
<protein>
    <submittedName>
        <fullName evidence="2">Uncharacterized protein</fullName>
    </submittedName>
</protein>
<reference evidence="2" key="1">
    <citation type="submission" date="2020-10" db="EMBL/GenBank/DDBJ databases">
        <title>Unveiling of a novel bifunctional photoreceptor, Dualchrome1, isolated from a cosmopolitan green alga.</title>
        <authorList>
            <person name="Suzuki S."/>
            <person name="Kawachi M."/>
        </authorList>
    </citation>
    <scope>NUCLEOTIDE SEQUENCE</scope>
    <source>
        <strain evidence="2">NIES 2893</strain>
    </source>
</reference>
<dbReference type="EMBL" id="BNJQ01000031">
    <property type="protein sequence ID" value="GHP10752.1"/>
    <property type="molecule type" value="Genomic_DNA"/>
</dbReference>
<proteinExistence type="predicted"/>
<dbReference type="AlphaFoldDB" id="A0A830HUG0"/>
<evidence type="ECO:0000313" key="3">
    <source>
        <dbReference type="Proteomes" id="UP000660262"/>
    </source>
</evidence>
<comment type="caution">
    <text evidence="2">The sequence shown here is derived from an EMBL/GenBank/DDBJ whole genome shotgun (WGS) entry which is preliminary data.</text>
</comment>
<sequence length="115" mass="12996">MGCKISTGESILTISADSMRMSLHDHRQSAARNPASQVNRDSFPSGFALNDPSTTERNARTPEEEARLQHVTYHNGKKEANKILEEKAKIRQIVEDHHRKHDPGRFVHGDADVHF</sequence>
<evidence type="ECO:0000313" key="2">
    <source>
        <dbReference type="EMBL" id="GHP10752.1"/>
    </source>
</evidence>
<gene>
    <name evidence="2" type="ORF">PPROV_000948300</name>
</gene>
<dbReference type="Proteomes" id="UP000660262">
    <property type="component" value="Unassembled WGS sequence"/>
</dbReference>
<evidence type="ECO:0000256" key="1">
    <source>
        <dbReference type="SAM" id="MobiDB-lite"/>
    </source>
</evidence>
<feature type="compositionally biased region" description="Polar residues" evidence="1">
    <location>
        <begin position="30"/>
        <end position="42"/>
    </location>
</feature>